<name>A0A4Y7KSG2_PAPSO</name>
<keyword evidence="2" id="KW-1185">Reference proteome</keyword>
<organism evidence="1 2">
    <name type="scientific">Papaver somniferum</name>
    <name type="common">Opium poppy</name>
    <dbReference type="NCBI Taxonomy" id="3469"/>
    <lineage>
        <taxon>Eukaryota</taxon>
        <taxon>Viridiplantae</taxon>
        <taxon>Streptophyta</taxon>
        <taxon>Embryophyta</taxon>
        <taxon>Tracheophyta</taxon>
        <taxon>Spermatophyta</taxon>
        <taxon>Magnoliopsida</taxon>
        <taxon>Ranunculales</taxon>
        <taxon>Papaveraceae</taxon>
        <taxon>Papaveroideae</taxon>
        <taxon>Papaver</taxon>
    </lineage>
</organism>
<proteinExistence type="predicted"/>
<protein>
    <submittedName>
        <fullName evidence="1">Uncharacterized protein</fullName>
    </submittedName>
</protein>
<dbReference type="Gramene" id="RZC76284">
    <property type="protein sequence ID" value="RZC76284"/>
    <property type="gene ID" value="C5167_000415"/>
</dbReference>
<dbReference type="Proteomes" id="UP000316621">
    <property type="component" value="Chromosome 9"/>
</dbReference>
<evidence type="ECO:0000313" key="1">
    <source>
        <dbReference type="EMBL" id="RZC76284.1"/>
    </source>
</evidence>
<dbReference type="AlphaFoldDB" id="A0A4Y7KSG2"/>
<reference evidence="1 2" key="1">
    <citation type="journal article" date="2018" name="Science">
        <title>The opium poppy genome and morphinan production.</title>
        <authorList>
            <person name="Guo L."/>
            <person name="Winzer T."/>
            <person name="Yang X."/>
            <person name="Li Y."/>
            <person name="Ning Z."/>
            <person name="He Z."/>
            <person name="Teodor R."/>
            <person name="Lu Y."/>
            <person name="Bowser T.A."/>
            <person name="Graham I.A."/>
            <person name="Ye K."/>
        </authorList>
    </citation>
    <scope>NUCLEOTIDE SEQUENCE [LARGE SCALE GENOMIC DNA]</scope>
    <source>
        <strain evidence="2">cv. HN1</strain>
        <tissue evidence="1">Leaves</tissue>
    </source>
</reference>
<dbReference type="EMBL" id="CM010723">
    <property type="protein sequence ID" value="RZC76284.1"/>
    <property type="molecule type" value="Genomic_DNA"/>
</dbReference>
<accession>A0A4Y7KSG2</accession>
<gene>
    <name evidence="1" type="ORF">C5167_000415</name>
</gene>
<sequence length="114" mass="12146">MLDAALEVGNFFDKCFCLVLDNPLSPGLDGGGEISCILASLKGMPMKVSVSLETWSSIKLQGSRDMGTMRLRKMNGGRTTKDSKATPVLGCESDLQPITVMERAISGAECSESL</sequence>
<evidence type="ECO:0000313" key="2">
    <source>
        <dbReference type="Proteomes" id="UP000316621"/>
    </source>
</evidence>